<dbReference type="HAMAP" id="MF_00489">
    <property type="entry name" value="UPF0178"/>
    <property type="match status" value="1"/>
</dbReference>
<dbReference type="PANTHER" id="PTHR35146:SF1">
    <property type="entry name" value="UPF0178 PROTEIN YAII"/>
    <property type="match status" value="1"/>
</dbReference>
<proteinExistence type="inferred from homology"/>
<dbReference type="RefSeq" id="WP_072299655.1">
    <property type="nucleotide sequence ID" value="NZ_FPIP01000002.1"/>
</dbReference>
<gene>
    <name evidence="3" type="ORF">SAMN02910280_1301</name>
</gene>
<accession>A0A1K1MKU8</accession>
<organism evidence="3 4">
    <name type="scientific">Ruminococcus flavefaciens</name>
    <dbReference type="NCBI Taxonomy" id="1265"/>
    <lineage>
        <taxon>Bacteria</taxon>
        <taxon>Bacillati</taxon>
        <taxon>Bacillota</taxon>
        <taxon>Clostridia</taxon>
        <taxon>Eubacteriales</taxon>
        <taxon>Oscillospiraceae</taxon>
        <taxon>Ruminococcus</taxon>
    </lineage>
</organism>
<dbReference type="AlphaFoldDB" id="A0A1K1MKU8"/>
<evidence type="ECO:0000256" key="2">
    <source>
        <dbReference type="HAMAP-Rule" id="MF_00489"/>
    </source>
</evidence>
<dbReference type="Pfam" id="PF02639">
    <property type="entry name" value="DUF188"/>
    <property type="match status" value="1"/>
</dbReference>
<dbReference type="Proteomes" id="UP000183461">
    <property type="component" value="Unassembled WGS sequence"/>
</dbReference>
<evidence type="ECO:0000256" key="1">
    <source>
        <dbReference type="ARBA" id="ARBA00008522"/>
    </source>
</evidence>
<dbReference type="PANTHER" id="PTHR35146">
    <property type="entry name" value="UPF0178 PROTEIN YAII"/>
    <property type="match status" value="1"/>
</dbReference>
<dbReference type="EMBL" id="FPIP01000002">
    <property type="protein sequence ID" value="SFW23767.1"/>
    <property type="molecule type" value="Genomic_DNA"/>
</dbReference>
<evidence type="ECO:0000313" key="3">
    <source>
        <dbReference type="EMBL" id="SFW23767.1"/>
    </source>
</evidence>
<protein>
    <recommendedName>
        <fullName evidence="2">UPF0178 protein SAMN02910280_1301</fullName>
    </recommendedName>
</protein>
<comment type="similarity">
    <text evidence="1 2">Belongs to the UPF0178 family.</text>
</comment>
<sequence>MRIFIDADGCPVVDIAVRTAKKHGAECTIICDTAHSIQREGSETIIVDKGADSADFRLVNLIGAGDIAVTQDYGLAAMCLSKRAVVLNQDGKRYTEENISGLLEFRAVSAKIRRSGGRTKGLSKRTSQQDSDFERALSELLEKTE</sequence>
<dbReference type="InterPro" id="IPR003791">
    <property type="entry name" value="UPF0178"/>
</dbReference>
<dbReference type="NCBIfam" id="NF001095">
    <property type="entry name" value="PRK00124.1"/>
    <property type="match status" value="1"/>
</dbReference>
<reference evidence="3 4" key="1">
    <citation type="submission" date="2016-11" db="EMBL/GenBank/DDBJ databases">
        <authorList>
            <person name="Jaros S."/>
            <person name="Januszkiewicz K."/>
            <person name="Wedrychowicz H."/>
        </authorList>
    </citation>
    <scope>NUCLEOTIDE SEQUENCE [LARGE SCALE GENOMIC DNA]</scope>
    <source>
        <strain evidence="3 4">YL228</strain>
    </source>
</reference>
<evidence type="ECO:0000313" key="4">
    <source>
        <dbReference type="Proteomes" id="UP000183461"/>
    </source>
</evidence>
<name>A0A1K1MKU8_RUMFL</name>